<keyword evidence="2" id="KW-0732">Signal</keyword>
<feature type="compositionally biased region" description="Basic and acidic residues" evidence="1">
    <location>
        <begin position="147"/>
        <end position="157"/>
    </location>
</feature>
<evidence type="ECO:0000313" key="3">
    <source>
        <dbReference type="EMBL" id="GLK53769.1"/>
    </source>
</evidence>
<proteinExistence type="predicted"/>
<sequence>MRLRTALLVASTAAFALTGCSGVRSALGANKVTPDEFRTVTIAPLTVPPEYNLRPPAPGQPRPDEIYPDQQARAALLGSAGAFEGSDAEALLVARAGGGAADPFIRSIIDGEEASIVRKSRSFADRILFWRDGEYAPPPDVDATPLDPEHEAERQERIQNVTGGGNVEIERDRRLLPKLPGL</sequence>
<dbReference type="AlphaFoldDB" id="A0A9W6IR14"/>
<feature type="region of interest" description="Disordered" evidence="1">
    <location>
        <begin position="137"/>
        <end position="166"/>
    </location>
</feature>
<dbReference type="PROSITE" id="PS51257">
    <property type="entry name" value="PROKAR_LIPOPROTEIN"/>
    <property type="match status" value="1"/>
</dbReference>
<dbReference type="Proteomes" id="UP001143486">
    <property type="component" value="Unassembled WGS sequence"/>
</dbReference>
<name>A0A9W6IR14_9PROT</name>
<organism evidence="3 4">
    <name type="scientific">Maricaulis virginensis</name>
    <dbReference type="NCBI Taxonomy" id="144022"/>
    <lineage>
        <taxon>Bacteria</taxon>
        <taxon>Pseudomonadati</taxon>
        <taxon>Pseudomonadota</taxon>
        <taxon>Alphaproteobacteria</taxon>
        <taxon>Maricaulales</taxon>
        <taxon>Maricaulaceae</taxon>
        <taxon>Maricaulis</taxon>
    </lineage>
</organism>
<protein>
    <recommendedName>
        <fullName evidence="5">Beta-barrel assembly machine subunit BamF</fullName>
    </recommendedName>
</protein>
<keyword evidence="4" id="KW-1185">Reference proteome</keyword>
<evidence type="ECO:0008006" key="5">
    <source>
        <dbReference type="Google" id="ProtNLM"/>
    </source>
</evidence>
<dbReference type="InterPro" id="IPR021395">
    <property type="entry name" value="DUF3035"/>
</dbReference>
<dbReference type="EMBL" id="BSFE01000013">
    <property type="protein sequence ID" value="GLK53769.1"/>
    <property type="molecule type" value="Genomic_DNA"/>
</dbReference>
<feature type="signal peptide" evidence="2">
    <location>
        <begin position="1"/>
        <end position="16"/>
    </location>
</feature>
<reference evidence="3" key="1">
    <citation type="journal article" date="2014" name="Int. J. Syst. Evol. Microbiol.">
        <title>Complete genome sequence of Corynebacterium casei LMG S-19264T (=DSM 44701T), isolated from a smear-ripened cheese.</title>
        <authorList>
            <consortium name="US DOE Joint Genome Institute (JGI-PGF)"/>
            <person name="Walter F."/>
            <person name="Albersmeier A."/>
            <person name="Kalinowski J."/>
            <person name="Ruckert C."/>
        </authorList>
    </citation>
    <scope>NUCLEOTIDE SEQUENCE</scope>
    <source>
        <strain evidence="3">VKM B-1513</strain>
    </source>
</reference>
<accession>A0A9W6IR14</accession>
<dbReference type="Pfam" id="PF11233">
    <property type="entry name" value="DUF3035"/>
    <property type="match status" value="1"/>
</dbReference>
<reference evidence="3" key="2">
    <citation type="submission" date="2023-01" db="EMBL/GenBank/DDBJ databases">
        <authorList>
            <person name="Sun Q."/>
            <person name="Evtushenko L."/>
        </authorList>
    </citation>
    <scope>NUCLEOTIDE SEQUENCE</scope>
    <source>
        <strain evidence="3">VKM B-1513</strain>
    </source>
</reference>
<evidence type="ECO:0000256" key="1">
    <source>
        <dbReference type="SAM" id="MobiDB-lite"/>
    </source>
</evidence>
<gene>
    <name evidence="3" type="ORF">GCM10017621_32770</name>
</gene>
<comment type="caution">
    <text evidence="3">The sequence shown here is derived from an EMBL/GenBank/DDBJ whole genome shotgun (WGS) entry which is preliminary data.</text>
</comment>
<dbReference type="RefSeq" id="WP_271188107.1">
    <property type="nucleotide sequence ID" value="NZ_BSFE01000013.1"/>
</dbReference>
<evidence type="ECO:0000256" key="2">
    <source>
        <dbReference type="SAM" id="SignalP"/>
    </source>
</evidence>
<evidence type="ECO:0000313" key="4">
    <source>
        <dbReference type="Proteomes" id="UP001143486"/>
    </source>
</evidence>
<feature type="chain" id="PRO_5040922535" description="Beta-barrel assembly machine subunit BamF" evidence="2">
    <location>
        <begin position="17"/>
        <end position="182"/>
    </location>
</feature>